<comment type="caution">
    <text evidence="10">The sequence shown here is derived from an EMBL/GenBank/DDBJ whole genome shotgun (WGS) entry which is preliminary data.</text>
</comment>
<keyword evidence="5" id="KW-0808">Transferase</keyword>
<dbReference type="CDD" id="cd00082">
    <property type="entry name" value="HisKA"/>
    <property type="match status" value="1"/>
</dbReference>
<dbReference type="Proteomes" id="UP000450676">
    <property type="component" value="Unassembled WGS sequence"/>
</dbReference>
<sequence length="614" mass="65597">MRLRTHYWLLAISIVLPVAVFCSIALDMLLTAQRATAMRHIEESARSAALEIDAEIRRAQSVLRVLANSHSLASGDLRRFHQEASAANAGHGGWIILYERSGQQLVNTRLPFGGPLPVRPDPGVVAQQIDTGNGLVSGVKWGLDLKRTFVTVELPVVTAAGDRRVIAQAFTPSYFAQSFKGRTIPPSWMGRVIDGSGVLIAQGGGVDGVSGIRMPADQLARLHSAAAGTLRHEADSGTALVAYFVHSALSDWTVMVSAPEEEINAAVVQGMSVAIAGFVLALGMALLLGVYTGRRLVRFVSSASKAARTLGGPKPVSGLRHSNIGEMEALNDAIRDADMRLRAEMETRANVELERNELLVRERAAREHAERQNAAKDEFLALLGHELRNPLAAIVSAVAVLDHSGQAGMPAQAADAARGVLRRQSAHLRSLVDDLLEVNRALMGKLALNRRELDLADTTRGCLETLQTGGRLDNHSLELRAAPAPVFADATRLAQVIDNILDNALKYSPAGTAIEVQVAQQDGMAELTVRDQGLGIAPELLPHVFNAFVQGEQTLQRAQGGLGIGLTLVRRLVEMHGGTISIASPGRGRGTSVAVRLPLRPGNGSEPESRPPTN</sequence>
<dbReference type="SMART" id="SM00387">
    <property type="entry name" value="HATPase_c"/>
    <property type="match status" value="1"/>
</dbReference>
<protein>
    <recommendedName>
        <fullName evidence="3">histidine kinase</fullName>
        <ecNumber evidence="3">2.7.13.3</ecNumber>
    </recommendedName>
</protein>
<feature type="domain" description="Histidine kinase" evidence="9">
    <location>
        <begin position="382"/>
        <end position="601"/>
    </location>
</feature>
<dbReference type="Gene3D" id="1.10.287.130">
    <property type="match status" value="1"/>
</dbReference>
<evidence type="ECO:0000256" key="5">
    <source>
        <dbReference type="ARBA" id="ARBA00022679"/>
    </source>
</evidence>
<dbReference type="InterPro" id="IPR003594">
    <property type="entry name" value="HATPase_dom"/>
</dbReference>
<dbReference type="SMART" id="SM00388">
    <property type="entry name" value="HisKA"/>
    <property type="match status" value="1"/>
</dbReference>
<dbReference type="Gene3D" id="3.30.565.10">
    <property type="entry name" value="Histidine kinase-like ATPase, C-terminal domain"/>
    <property type="match status" value="1"/>
</dbReference>
<evidence type="ECO:0000256" key="2">
    <source>
        <dbReference type="ARBA" id="ARBA00004429"/>
    </source>
</evidence>
<dbReference type="PANTHER" id="PTHR43547">
    <property type="entry name" value="TWO-COMPONENT HISTIDINE KINASE"/>
    <property type="match status" value="1"/>
</dbReference>
<keyword evidence="8" id="KW-1133">Transmembrane helix</keyword>
<dbReference type="GO" id="GO:0000155">
    <property type="term" value="F:phosphorelay sensor kinase activity"/>
    <property type="evidence" value="ECO:0007669"/>
    <property type="project" value="InterPro"/>
</dbReference>
<keyword evidence="4" id="KW-0597">Phosphoprotein</keyword>
<comment type="subcellular location">
    <subcellularLocation>
        <location evidence="2">Cell inner membrane</location>
        <topology evidence="2">Multi-pass membrane protein</topology>
    </subcellularLocation>
</comment>
<dbReference type="PROSITE" id="PS50109">
    <property type="entry name" value="HIS_KIN"/>
    <property type="match status" value="1"/>
</dbReference>
<dbReference type="Pfam" id="PF02518">
    <property type="entry name" value="HATPase_c"/>
    <property type="match status" value="1"/>
</dbReference>
<evidence type="ECO:0000313" key="11">
    <source>
        <dbReference type="Proteomes" id="UP000450676"/>
    </source>
</evidence>
<dbReference type="SUPFAM" id="SSF55874">
    <property type="entry name" value="ATPase domain of HSP90 chaperone/DNA topoisomerase II/histidine kinase"/>
    <property type="match status" value="1"/>
</dbReference>
<gene>
    <name evidence="10" type="ORF">GTP77_05930</name>
</gene>
<evidence type="ECO:0000256" key="3">
    <source>
        <dbReference type="ARBA" id="ARBA00012438"/>
    </source>
</evidence>
<reference evidence="10 11" key="1">
    <citation type="submission" date="2019-12" db="EMBL/GenBank/DDBJ databases">
        <title>Novel species isolated from a subtropical stream in China.</title>
        <authorList>
            <person name="Lu H."/>
        </authorList>
    </citation>
    <scope>NUCLEOTIDE SEQUENCE [LARGE SCALE GENOMIC DNA]</scope>
    <source>
        <strain evidence="10 11">FT127W</strain>
    </source>
</reference>
<evidence type="ECO:0000256" key="4">
    <source>
        <dbReference type="ARBA" id="ARBA00022553"/>
    </source>
</evidence>
<dbReference type="PANTHER" id="PTHR43547:SF2">
    <property type="entry name" value="HYBRID SIGNAL TRANSDUCTION HISTIDINE KINASE C"/>
    <property type="match status" value="1"/>
</dbReference>
<dbReference type="InterPro" id="IPR003661">
    <property type="entry name" value="HisK_dim/P_dom"/>
</dbReference>
<dbReference type="InterPro" id="IPR005467">
    <property type="entry name" value="His_kinase_dom"/>
</dbReference>
<evidence type="ECO:0000256" key="6">
    <source>
        <dbReference type="ARBA" id="ARBA00022777"/>
    </source>
</evidence>
<dbReference type="SUPFAM" id="SSF47384">
    <property type="entry name" value="Homodimeric domain of signal transducing histidine kinase"/>
    <property type="match status" value="1"/>
</dbReference>
<dbReference type="CDD" id="cd18774">
    <property type="entry name" value="PDC2_HK_sensor"/>
    <property type="match status" value="1"/>
</dbReference>
<evidence type="ECO:0000259" key="9">
    <source>
        <dbReference type="PROSITE" id="PS50109"/>
    </source>
</evidence>
<dbReference type="GO" id="GO:0005886">
    <property type="term" value="C:plasma membrane"/>
    <property type="evidence" value="ECO:0007669"/>
    <property type="project" value="UniProtKB-SubCell"/>
</dbReference>
<keyword evidence="8" id="KW-0812">Transmembrane</keyword>
<dbReference type="InterPro" id="IPR036890">
    <property type="entry name" value="HATPase_C_sf"/>
</dbReference>
<dbReference type="EC" id="2.7.13.3" evidence="3"/>
<dbReference type="FunFam" id="3.30.565.10:FF:000006">
    <property type="entry name" value="Sensor histidine kinase WalK"/>
    <property type="match status" value="1"/>
</dbReference>
<proteinExistence type="predicted"/>
<dbReference type="InterPro" id="IPR036097">
    <property type="entry name" value="HisK_dim/P_sf"/>
</dbReference>
<keyword evidence="8" id="KW-0472">Membrane</keyword>
<dbReference type="PRINTS" id="PR00344">
    <property type="entry name" value="BCTRLSENSOR"/>
</dbReference>
<comment type="catalytic activity">
    <reaction evidence="1">
        <text>ATP + protein L-histidine = ADP + protein N-phospho-L-histidine.</text>
        <dbReference type="EC" id="2.7.13.3"/>
    </reaction>
</comment>
<dbReference type="EMBL" id="WWCU01000004">
    <property type="protein sequence ID" value="MYN06873.1"/>
    <property type="molecule type" value="Genomic_DNA"/>
</dbReference>
<dbReference type="InterPro" id="IPR004358">
    <property type="entry name" value="Sig_transdc_His_kin-like_C"/>
</dbReference>
<evidence type="ECO:0000256" key="8">
    <source>
        <dbReference type="SAM" id="Phobius"/>
    </source>
</evidence>
<feature type="transmembrane region" description="Helical" evidence="8">
    <location>
        <begin position="6"/>
        <end position="30"/>
    </location>
</feature>
<accession>A0A7X4H903</accession>
<dbReference type="Pfam" id="PF00512">
    <property type="entry name" value="HisKA"/>
    <property type="match status" value="1"/>
</dbReference>
<name>A0A7X4H903_9BURK</name>
<evidence type="ECO:0000313" key="10">
    <source>
        <dbReference type="EMBL" id="MYN06873.1"/>
    </source>
</evidence>
<evidence type="ECO:0000256" key="1">
    <source>
        <dbReference type="ARBA" id="ARBA00000085"/>
    </source>
</evidence>
<keyword evidence="6" id="KW-0418">Kinase</keyword>
<organism evidence="10 11">
    <name type="scientific">Pseudoduganella aquatica</name>
    <dbReference type="NCBI Taxonomy" id="2660641"/>
    <lineage>
        <taxon>Bacteria</taxon>
        <taxon>Pseudomonadati</taxon>
        <taxon>Pseudomonadota</taxon>
        <taxon>Betaproteobacteria</taxon>
        <taxon>Burkholderiales</taxon>
        <taxon>Oxalobacteraceae</taxon>
        <taxon>Telluria group</taxon>
        <taxon>Pseudoduganella</taxon>
    </lineage>
</organism>
<feature type="region of interest" description="Disordered" evidence="7">
    <location>
        <begin position="585"/>
        <end position="614"/>
    </location>
</feature>
<dbReference type="AlphaFoldDB" id="A0A7X4H903"/>
<evidence type="ECO:0000256" key="7">
    <source>
        <dbReference type="SAM" id="MobiDB-lite"/>
    </source>
</evidence>
<keyword evidence="11" id="KW-1185">Reference proteome</keyword>
<dbReference type="RefSeq" id="WP_161071254.1">
    <property type="nucleotide sequence ID" value="NZ_WWCU01000004.1"/>
</dbReference>